<keyword evidence="3 6" id="KW-0812">Transmembrane</keyword>
<evidence type="ECO:0000256" key="6">
    <source>
        <dbReference type="SAM" id="Phobius"/>
    </source>
</evidence>
<feature type="transmembrane region" description="Helical" evidence="6">
    <location>
        <begin position="37"/>
        <end position="57"/>
    </location>
</feature>
<dbReference type="Proteomes" id="UP000681075">
    <property type="component" value="Unassembled WGS sequence"/>
</dbReference>
<evidence type="ECO:0000259" key="7">
    <source>
        <dbReference type="Pfam" id="PF00892"/>
    </source>
</evidence>
<dbReference type="InterPro" id="IPR000620">
    <property type="entry name" value="EamA_dom"/>
</dbReference>
<dbReference type="Pfam" id="PF00892">
    <property type="entry name" value="EamA"/>
    <property type="match status" value="2"/>
</dbReference>
<gene>
    <name evidence="8" type="ORF">TMPK1_16570</name>
</gene>
<evidence type="ECO:0000256" key="3">
    <source>
        <dbReference type="ARBA" id="ARBA00022692"/>
    </source>
</evidence>
<keyword evidence="5 6" id="KW-0472">Membrane</keyword>
<evidence type="ECO:0000256" key="4">
    <source>
        <dbReference type="ARBA" id="ARBA00022989"/>
    </source>
</evidence>
<dbReference type="InterPro" id="IPR051258">
    <property type="entry name" value="Diverse_Substrate_Transporter"/>
</dbReference>
<dbReference type="EMBL" id="BOPV01000001">
    <property type="protein sequence ID" value="GIL39420.1"/>
    <property type="molecule type" value="Genomic_DNA"/>
</dbReference>
<evidence type="ECO:0000256" key="5">
    <source>
        <dbReference type="ARBA" id="ARBA00023136"/>
    </source>
</evidence>
<comment type="subcellular location">
    <subcellularLocation>
        <location evidence="1">Cell membrane</location>
        <topology evidence="1">Multi-pass membrane protein</topology>
    </subcellularLocation>
</comment>
<dbReference type="PANTHER" id="PTHR42920:SF5">
    <property type="entry name" value="EAMA DOMAIN-CONTAINING PROTEIN"/>
    <property type="match status" value="1"/>
</dbReference>
<protein>
    <submittedName>
        <fullName evidence="8">Membrane protein</fullName>
    </submittedName>
</protein>
<feature type="transmembrane region" description="Helical" evidence="6">
    <location>
        <begin position="271"/>
        <end position="291"/>
    </location>
</feature>
<feature type="domain" description="EamA" evidence="7">
    <location>
        <begin position="9"/>
        <end position="141"/>
    </location>
</feature>
<dbReference type="GO" id="GO:0005886">
    <property type="term" value="C:plasma membrane"/>
    <property type="evidence" value="ECO:0007669"/>
    <property type="project" value="UniProtKB-SubCell"/>
</dbReference>
<dbReference type="RefSeq" id="WP_420242525.1">
    <property type="nucleotide sequence ID" value="NZ_BOPV01000001.1"/>
</dbReference>
<feature type="transmembrane region" description="Helical" evidence="6">
    <location>
        <begin position="246"/>
        <end position="265"/>
    </location>
</feature>
<keyword evidence="2" id="KW-1003">Cell membrane</keyword>
<feature type="transmembrane region" description="Helical" evidence="6">
    <location>
        <begin position="184"/>
        <end position="203"/>
    </location>
</feature>
<evidence type="ECO:0000256" key="1">
    <source>
        <dbReference type="ARBA" id="ARBA00004651"/>
    </source>
</evidence>
<dbReference type="SUPFAM" id="SSF103481">
    <property type="entry name" value="Multidrug resistance efflux transporter EmrE"/>
    <property type="match status" value="2"/>
</dbReference>
<evidence type="ECO:0000313" key="8">
    <source>
        <dbReference type="EMBL" id="GIL39420.1"/>
    </source>
</evidence>
<dbReference type="InterPro" id="IPR037185">
    <property type="entry name" value="EmrE-like"/>
</dbReference>
<feature type="transmembrane region" description="Helical" evidence="6">
    <location>
        <begin position="69"/>
        <end position="93"/>
    </location>
</feature>
<evidence type="ECO:0000313" key="9">
    <source>
        <dbReference type="Proteomes" id="UP000681075"/>
    </source>
</evidence>
<accession>A0A8S8XE81</accession>
<feature type="transmembrane region" description="Helical" evidence="6">
    <location>
        <begin position="215"/>
        <end position="234"/>
    </location>
</feature>
<evidence type="ECO:0000256" key="2">
    <source>
        <dbReference type="ARBA" id="ARBA00022475"/>
    </source>
</evidence>
<feature type="domain" description="EamA" evidence="7">
    <location>
        <begin position="154"/>
        <end position="286"/>
    </location>
</feature>
<feature type="transmembrane region" description="Helical" evidence="6">
    <location>
        <begin position="99"/>
        <end position="118"/>
    </location>
</feature>
<keyword evidence="9" id="KW-1185">Reference proteome</keyword>
<dbReference type="PANTHER" id="PTHR42920">
    <property type="entry name" value="OS03G0707200 PROTEIN-RELATED"/>
    <property type="match status" value="1"/>
</dbReference>
<feature type="transmembrane region" description="Helical" evidence="6">
    <location>
        <begin position="153"/>
        <end position="172"/>
    </location>
</feature>
<dbReference type="Gene3D" id="1.10.3730.20">
    <property type="match status" value="1"/>
</dbReference>
<proteinExistence type="predicted"/>
<name>A0A8S8XE81_9PROT</name>
<comment type="caution">
    <text evidence="8">The sequence shown here is derived from an EMBL/GenBank/DDBJ whole genome shotgun (WGS) entry which is preliminary data.</text>
</comment>
<keyword evidence="4 6" id="KW-1133">Transmembrane helix</keyword>
<organism evidence="8 9">
    <name type="scientific">Roseiterribacter gracilis</name>
    <dbReference type="NCBI Taxonomy" id="2812848"/>
    <lineage>
        <taxon>Bacteria</taxon>
        <taxon>Pseudomonadati</taxon>
        <taxon>Pseudomonadota</taxon>
        <taxon>Alphaproteobacteria</taxon>
        <taxon>Rhodospirillales</taxon>
        <taxon>Roseiterribacteraceae</taxon>
        <taxon>Roseiterribacter</taxon>
    </lineage>
</organism>
<reference evidence="8" key="1">
    <citation type="submission" date="2021-02" db="EMBL/GenBank/DDBJ databases">
        <title>Genome sequence of Rhodospirillales sp. strain TMPK1 isolated from soil.</title>
        <authorList>
            <person name="Nakai R."/>
            <person name="Kusada H."/>
            <person name="Tamaki H."/>
        </authorList>
    </citation>
    <scope>NUCLEOTIDE SEQUENCE</scope>
    <source>
        <strain evidence="8">TMPK1</strain>
    </source>
</reference>
<dbReference type="AlphaFoldDB" id="A0A8S8XE81"/>
<sequence>MDRKKLWLGGAFALLTVTIWASWFIVTRLGVLHAMHAVDVVAARFGTAAIITLPIAIKHGFGIRQIGIWRTAALVFGAGAPYFIVICSGLTLAPAAQGGALTPGVMPLWVLLLGVVFLRERPSRPRQIGLLLILVGALAIVGFEALGGSNERLLGQALLIAAGLMWAIYTVALRGAGVTPIHAVAIVAVWSAILYLPVYVLFLHPSLPSMPFKDVAFHCFYQGVFAGVVAMLTWNRAVALLGASRAAPFAALAPVLALLAAIPFLNEIPTHAEWIGTLLISCGVPLATGALDRKAA</sequence>
<feature type="transmembrane region" description="Helical" evidence="6">
    <location>
        <begin position="130"/>
        <end position="147"/>
    </location>
</feature>